<sequence length="77" mass="8420">MLDRPVGGEWIGPGYLGPGSRLNRHPKRSKGRAVHRWKWDPGARDSTEGCTATEWDTGKGEDRRPGGAACFIKGRCG</sequence>
<dbReference type="EMBL" id="JANPWB010000011">
    <property type="protein sequence ID" value="KAJ1126526.1"/>
    <property type="molecule type" value="Genomic_DNA"/>
</dbReference>
<accession>A0AAV7PE91</accession>
<gene>
    <name evidence="2" type="ORF">NDU88_004933</name>
</gene>
<comment type="caution">
    <text evidence="2">The sequence shown here is derived from an EMBL/GenBank/DDBJ whole genome shotgun (WGS) entry which is preliminary data.</text>
</comment>
<name>A0AAV7PE91_PLEWA</name>
<dbReference type="AlphaFoldDB" id="A0AAV7PE91"/>
<feature type="compositionally biased region" description="Basic residues" evidence="1">
    <location>
        <begin position="22"/>
        <end position="36"/>
    </location>
</feature>
<dbReference type="Proteomes" id="UP001066276">
    <property type="component" value="Chromosome 7"/>
</dbReference>
<evidence type="ECO:0000313" key="3">
    <source>
        <dbReference type="Proteomes" id="UP001066276"/>
    </source>
</evidence>
<protein>
    <submittedName>
        <fullName evidence="2">Uncharacterized protein</fullName>
    </submittedName>
</protein>
<feature type="compositionally biased region" description="Basic and acidic residues" evidence="1">
    <location>
        <begin position="56"/>
        <end position="65"/>
    </location>
</feature>
<keyword evidence="3" id="KW-1185">Reference proteome</keyword>
<reference evidence="2" key="1">
    <citation type="journal article" date="2022" name="bioRxiv">
        <title>Sequencing and chromosome-scale assembly of the giantPleurodeles waltlgenome.</title>
        <authorList>
            <person name="Brown T."/>
            <person name="Elewa A."/>
            <person name="Iarovenko S."/>
            <person name="Subramanian E."/>
            <person name="Araus A.J."/>
            <person name="Petzold A."/>
            <person name="Susuki M."/>
            <person name="Suzuki K.-i.T."/>
            <person name="Hayashi T."/>
            <person name="Toyoda A."/>
            <person name="Oliveira C."/>
            <person name="Osipova E."/>
            <person name="Leigh N.D."/>
            <person name="Simon A."/>
            <person name="Yun M.H."/>
        </authorList>
    </citation>
    <scope>NUCLEOTIDE SEQUENCE</scope>
    <source>
        <strain evidence="2">20211129_DDA</strain>
        <tissue evidence="2">Liver</tissue>
    </source>
</reference>
<feature type="compositionally biased region" description="Basic and acidic residues" evidence="1">
    <location>
        <begin position="37"/>
        <end position="47"/>
    </location>
</feature>
<proteinExistence type="predicted"/>
<evidence type="ECO:0000256" key="1">
    <source>
        <dbReference type="SAM" id="MobiDB-lite"/>
    </source>
</evidence>
<organism evidence="2 3">
    <name type="scientific">Pleurodeles waltl</name>
    <name type="common">Iberian ribbed newt</name>
    <dbReference type="NCBI Taxonomy" id="8319"/>
    <lineage>
        <taxon>Eukaryota</taxon>
        <taxon>Metazoa</taxon>
        <taxon>Chordata</taxon>
        <taxon>Craniata</taxon>
        <taxon>Vertebrata</taxon>
        <taxon>Euteleostomi</taxon>
        <taxon>Amphibia</taxon>
        <taxon>Batrachia</taxon>
        <taxon>Caudata</taxon>
        <taxon>Salamandroidea</taxon>
        <taxon>Salamandridae</taxon>
        <taxon>Pleurodelinae</taxon>
        <taxon>Pleurodeles</taxon>
    </lineage>
</organism>
<feature type="region of interest" description="Disordered" evidence="1">
    <location>
        <begin position="1"/>
        <end position="67"/>
    </location>
</feature>
<evidence type="ECO:0000313" key="2">
    <source>
        <dbReference type="EMBL" id="KAJ1126526.1"/>
    </source>
</evidence>